<evidence type="ECO:0000313" key="2">
    <source>
        <dbReference type="Proteomes" id="UP001374535"/>
    </source>
</evidence>
<gene>
    <name evidence="1" type="ORF">V8G54_012163</name>
</gene>
<organism evidence="1 2">
    <name type="scientific">Vigna mungo</name>
    <name type="common">Black gram</name>
    <name type="synonym">Phaseolus mungo</name>
    <dbReference type="NCBI Taxonomy" id="3915"/>
    <lineage>
        <taxon>Eukaryota</taxon>
        <taxon>Viridiplantae</taxon>
        <taxon>Streptophyta</taxon>
        <taxon>Embryophyta</taxon>
        <taxon>Tracheophyta</taxon>
        <taxon>Spermatophyta</taxon>
        <taxon>Magnoliopsida</taxon>
        <taxon>eudicotyledons</taxon>
        <taxon>Gunneridae</taxon>
        <taxon>Pentapetalae</taxon>
        <taxon>rosids</taxon>
        <taxon>fabids</taxon>
        <taxon>Fabales</taxon>
        <taxon>Fabaceae</taxon>
        <taxon>Papilionoideae</taxon>
        <taxon>50 kb inversion clade</taxon>
        <taxon>NPAAA clade</taxon>
        <taxon>indigoferoid/millettioid clade</taxon>
        <taxon>Phaseoleae</taxon>
        <taxon>Vigna</taxon>
    </lineage>
</organism>
<feature type="non-terminal residue" evidence="1">
    <location>
        <position position="120"/>
    </location>
</feature>
<proteinExistence type="predicted"/>
<dbReference type="Proteomes" id="UP001374535">
    <property type="component" value="Chromosome 4"/>
</dbReference>
<evidence type="ECO:0000313" key="1">
    <source>
        <dbReference type="EMBL" id="WVZ14597.1"/>
    </source>
</evidence>
<keyword evidence="2" id="KW-1185">Reference proteome</keyword>
<accession>A0AAQ3S205</accession>
<dbReference type="EMBL" id="CP144697">
    <property type="protein sequence ID" value="WVZ14597.1"/>
    <property type="molecule type" value="Genomic_DNA"/>
</dbReference>
<dbReference type="AlphaFoldDB" id="A0AAQ3S205"/>
<reference evidence="1 2" key="1">
    <citation type="journal article" date="2023" name="Life. Sci Alliance">
        <title>Evolutionary insights into 3D genome organization and epigenetic landscape of Vigna mungo.</title>
        <authorList>
            <person name="Junaid A."/>
            <person name="Singh B."/>
            <person name="Bhatia S."/>
        </authorList>
    </citation>
    <scope>NUCLEOTIDE SEQUENCE [LARGE SCALE GENOMIC DNA]</scope>
    <source>
        <strain evidence="1">Urdbean</strain>
    </source>
</reference>
<protein>
    <submittedName>
        <fullName evidence="1">Uncharacterized protein</fullName>
    </submittedName>
</protein>
<sequence length="120" mass="12978">MLVPSNSDSIDSMKSPPFSPFSPFNFLSLLCSSNHCPTTASSCLKFSFMAFSCPPKSNRLSHGTASPIVKTPNNRMYSLNVAKHIRASSSSTTAFSPKYLFPATILSTTLKATSFSHCVM</sequence>
<name>A0AAQ3S205_VIGMU</name>